<keyword evidence="3" id="KW-1185">Reference proteome</keyword>
<evidence type="ECO:0000313" key="3">
    <source>
        <dbReference type="Proteomes" id="UP000184052"/>
    </source>
</evidence>
<feature type="transmembrane region" description="Helical" evidence="1">
    <location>
        <begin position="44"/>
        <end position="70"/>
    </location>
</feature>
<sequence>MRWAIWLLCFFVFAVWVITTMNIEDEKNPRLFVKILNKVSAFLILFVNGAGMLFAILLVIAAVIGTIVILGADFLGIELNIYP</sequence>
<reference evidence="2 3" key="1">
    <citation type="submission" date="2016-11" db="EMBL/GenBank/DDBJ databases">
        <authorList>
            <person name="Jaros S."/>
            <person name="Januszkiewicz K."/>
            <person name="Wedrychowicz H."/>
        </authorList>
    </citation>
    <scope>NUCLEOTIDE SEQUENCE [LARGE SCALE GENOMIC DNA]</scope>
    <source>
        <strain evidence="2 3">DSM 17477</strain>
    </source>
</reference>
<name>A0A1M6LH73_9FIRM</name>
<protein>
    <submittedName>
        <fullName evidence="2">Uncharacterized protein</fullName>
    </submittedName>
</protein>
<keyword evidence="1" id="KW-1133">Transmembrane helix</keyword>
<gene>
    <name evidence="2" type="ORF">SAMN02745751_03172</name>
</gene>
<dbReference type="EMBL" id="FQZL01000032">
    <property type="protein sequence ID" value="SHJ70498.1"/>
    <property type="molecule type" value="Genomic_DNA"/>
</dbReference>
<proteinExistence type="predicted"/>
<evidence type="ECO:0000256" key="1">
    <source>
        <dbReference type="SAM" id="Phobius"/>
    </source>
</evidence>
<evidence type="ECO:0000313" key="2">
    <source>
        <dbReference type="EMBL" id="SHJ70498.1"/>
    </source>
</evidence>
<dbReference type="RefSeq" id="WP_073050542.1">
    <property type="nucleotide sequence ID" value="NZ_FQZL01000032.1"/>
</dbReference>
<keyword evidence="1" id="KW-0472">Membrane</keyword>
<accession>A0A1M6LH73</accession>
<keyword evidence="1" id="KW-0812">Transmembrane</keyword>
<dbReference type="Proteomes" id="UP000184052">
    <property type="component" value="Unassembled WGS sequence"/>
</dbReference>
<organism evidence="2 3">
    <name type="scientific">Dethiosulfatibacter aminovorans DSM 17477</name>
    <dbReference type="NCBI Taxonomy" id="1121476"/>
    <lineage>
        <taxon>Bacteria</taxon>
        <taxon>Bacillati</taxon>
        <taxon>Bacillota</taxon>
        <taxon>Tissierellia</taxon>
        <taxon>Dethiosulfatibacter</taxon>
    </lineage>
</organism>
<dbReference type="AlphaFoldDB" id="A0A1M6LH73"/>